<keyword evidence="13" id="KW-1185">Reference proteome</keyword>
<dbReference type="Gene3D" id="3.90.950.10">
    <property type="match status" value="1"/>
</dbReference>
<dbReference type="SUPFAM" id="SSF52972">
    <property type="entry name" value="ITPase-like"/>
    <property type="match status" value="1"/>
</dbReference>
<dbReference type="GO" id="GO:0009146">
    <property type="term" value="P:purine nucleoside triphosphate catabolic process"/>
    <property type="evidence" value="ECO:0007669"/>
    <property type="project" value="UniProtKB-UniRule"/>
</dbReference>
<comment type="cofactor">
    <cofactor evidence="10">
        <name>Mg(2+)</name>
        <dbReference type="ChEBI" id="CHEBI:18420"/>
    </cofactor>
    <text evidence="10">Binds 1 Mg(2+) ion per subunit.</text>
</comment>
<dbReference type="InterPro" id="IPR029001">
    <property type="entry name" value="ITPase-like_fam"/>
</dbReference>
<dbReference type="AlphaFoldDB" id="A0A1I0NIS1"/>
<dbReference type="InterPro" id="IPR002637">
    <property type="entry name" value="RdgB/HAM1"/>
</dbReference>
<evidence type="ECO:0000313" key="13">
    <source>
        <dbReference type="Proteomes" id="UP000199437"/>
    </source>
</evidence>
<gene>
    <name evidence="12" type="ORF">SAMN05216290_1237</name>
</gene>
<dbReference type="EMBL" id="FOIR01000001">
    <property type="protein sequence ID" value="SEW01372.1"/>
    <property type="molecule type" value="Genomic_DNA"/>
</dbReference>
<comment type="caution">
    <text evidence="10">Lacks conserved residue(s) required for the propagation of feature annotation.</text>
</comment>
<dbReference type="EC" id="3.6.1.66" evidence="10"/>
<feature type="binding site" evidence="10">
    <location>
        <begin position="148"/>
        <end position="151"/>
    </location>
    <ligand>
        <name>substrate</name>
    </ligand>
</feature>
<feature type="binding site" evidence="10">
    <location>
        <begin position="176"/>
        <end position="177"/>
    </location>
    <ligand>
        <name>substrate</name>
    </ligand>
</feature>
<keyword evidence="7 10" id="KW-0546">Nucleotide metabolism</keyword>
<comment type="similarity">
    <text evidence="1 10 11">Belongs to the HAM1 NTPase family.</text>
</comment>
<dbReference type="GO" id="GO:0017111">
    <property type="term" value="F:ribonucleoside triphosphate phosphatase activity"/>
    <property type="evidence" value="ECO:0007669"/>
    <property type="project" value="InterPro"/>
</dbReference>
<feature type="binding site" evidence="10">
    <location>
        <position position="70"/>
    </location>
    <ligand>
        <name>substrate</name>
    </ligand>
</feature>
<dbReference type="GO" id="GO:0036220">
    <property type="term" value="F:ITP diphosphatase activity"/>
    <property type="evidence" value="ECO:0007669"/>
    <property type="project" value="UniProtKB-UniRule"/>
</dbReference>
<comment type="catalytic activity">
    <reaction evidence="9 10">
        <text>XTP + H2O = XMP + diphosphate + H(+)</text>
        <dbReference type="Rhea" id="RHEA:28610"/>
        <dbReference type="ChEBI" id="CHEBI:15377"/>
        <dbReference type="ChEBI" id="CHEBI:15378"/>
        <dbReference type="ChEBI" id="CHEBI:33019"/>
        <dbReference type="ChEBI" id="CHEBI:57464"/>
        <dbReference type="ChEBI" id="CHEBI:61314"/>
        <dbReference type="EC" id="3.6.1.66"/>
    </reaction>
</comment>
<evidence type="ECO:0000256" key="2">
    <source>
        <dbReference type="ARBA" id="ARBA00011738"/>
    </source>
</evidence>
<dbReference type="HAMAP" id="MF_01405">
    <property type="entry name" value="Non_canon_purine_NTPase"/>
    <property type="match status" value="1"/>
</dbReference>
<comment type="subunit">
    <text evidence="2 10">Homodimer.</text>
</comment>
<name>A0A1I0NIS1_9BACT</name>
<dbReference type="STRING" id="1267423.SAMN05216290_1237"/>
<organism evidence="12 13">
    <name type="scientific">Roseivirga pacifica</name>
    <dbReference type="NCBI Taxonomy" id="1267423"/>
    <lineage>
        <taxon>Bacteria</taxon>
        <taxon>Pseudomonadati</taxon>
        <taxon>Bacteroidota</taxon>
        <taxon>Cytophagia</taxon>
        <taxon>Cytophagales</taxon>
        <taxon>Roseivirgaceae</taxon>
        <taxon>Roseivirga</taxon>
    </lineage>
</organism>
<dbReference type="Pfam" id="PF01725">
    <property type="entry name" value="Ham1p_like"/>
    <property type="match status" value="1"/>
</dbReference>
<evidence type="ECO:0000256" key="9">
    <source>
        <dbReference type="ARBA" id="ARBA00052017"/>
    </source>
</evidence>
<evidence type="ECO:0000256" key="11">
    <source>
        <dbReference type="RuleBase" id="RU003781"/>
    </source>
</evidence>
<keyword evidence="5 10" id="KW-0378">Hydrolase</keyword>
<evidence type="ECO:0000256" key="10">
    <source>
        <dbReference type="HAMAP-Rule" id="MF_01405"/>
    </source>
</evidence>
<dbReference type="PANTHER" id="PTHR11067:SF9">
    <property type="entry name" value="INOSINE TRIPHOSPHATE PYROPHOSPHATASE"/>
    <property type="match status" value="1"/>
</dbReference>
<proteinExistence type="inferred from homology"/>
<dbReference type="OrthoDB" id="9807456at2"/>
<comment type="function">
    <text evidence="10">Pyrophosphatase that catalyzes the hydrolysis of nucleoside triphosphates to their monophosphate derivatives, with a high preference for the non-canonical purine nucleotides XTP (xanthosine triphosphate), dITP (deoxyinosine triphosphate) and ITP. Seems to function as a house-cleaning enzyme that removes non-canonical purine nucleotides from the nucleotide pool, thus preventing their incorporation into DNA/RNA and avoiding chromosomal lesions.</text>
</comment>
<reference evidence="13" key="1">
    <citation type="submission" date="2016-10" db="EMBL/GenBank/DDBJ databases">
        <authorList>
            <person name="Varghese N."/>
            <person name="Submissions S."/>
        </authorList>
    </citation>
    <scope>NUCLEOTIDE SEQUENCE [LARGE SCALE GENOMIC DNA]</scope>
    <source>
        <strain evidence="13">CGMCC 1.12402</strain>
    </source>
</reference>
<evidence type="ECO:0000256" key="3">
    <source>
        <dbReference type="ARBA" id="ARBA00022723"/>
    </source>
</evidence>
<evidence type="ECO:0000313" key="12">
    <source>
        <dbReference type="EMBL" id="SEW01372.1"/>
    </source>
</evidence>
<dbReference type="GO" id="GO:0000166">
    <property type="term" value="F:nucleotide binding"/>
    <property type="evidence" value="ECO:0007669"/>
    <property type="project" value="UniProtKB-KW"/>
</dbReference>
<dbReference type="RefSeq" id="WP_090257638.1">
    <property type="nucleotide sequence ID" value="NZ_FOIR01000001.1"/>
</dbReference>
<dbReference type="Proteomes" id="UP000199437">
    <property type="component" value="Unassembled WGS sequence"/>
</dbReference>
<protein>
    <recommendedName>
        <fullName evidence="10">dITP/XTP pyrophosphatase</fullName>
        <ecNumber evidence="10">3.6.1.66</ecNumber>
    </recommendedName>
    <alternativeName>
        <fullName evidence="10">Non-canonical purine NTP pyrophosphatase</fullName>
    </alternativeName>
    <alternativeName>
        <fullName evidence="10">Non-standard purine NTP pyrophosphatase</fullName>
    </alternativeName>
    <alternativeName>
        <fullName evidence="10">Nucleoside-triphosphate diphosphatase</fullName>
    </alternativeName>
    <alternativeName>
        <fullName evidence="10">Nucleoside-triphosphate pyrophosphatase</fullName>
        <shortName evidence="10">NTPase</shortName>
    </alternativeName>
</protein>
<feature type="binding site" evidence="10">
    <location>
        <position position="171"/>
    </location>
    <ligand>
        <name>substrate</name>
    </ligand>
</feature>
<dbReference type="GO" id="GO:0036222">
    <property type="term" value="F:XTP diphosphatase activity"/>
    <property type="evidence" value="ECO:0007669"/>
    <property type="project" value="UniProtKB-UniRule"/>
</dbReference>
<accession>A0A1I0NIS1</accession>
<evidence type="ECO:0000256" key="7">
    <source>
        <dbReference type="ARBA" id="ARBA00023080"/>
    </source>
</evidence>
<evidence type="ECO:0000256" key="8">
    <source>
        <dbReference type="ARBA" id="ARBA00051875"/>
    </source>
</evidence>
<dbReference type="GO" id="GO:0046872">
    <property type="term" value="F:metal ion binding"/>
    <property type="evidence" value="ECO:0007669"/>
    <property type="project" value="UniProtKB-KW"/>
</dbReference>
<dbReference type="NCBIfam" id="TIGR00042">
    <property type="entry name" value="RdgB/HAM1 family non-canonical purine NTP pyrophosphatase"/>
    <property type="match status" value="1"/>
</dbReference>
<comment type="catalytic activity">
    <reaction evidence="10">
        <text>ITP + H2O = IMP + diphosphate + H(+)</text>
        <dbReference type="Rhea" id="RHEA:29399"/>
        <dbReference type="ChEBI" id="CHEBI:15377"/>
        <dbReference type="ChEBI" id="CHEBI:15378"/>
        <dbReference type="ChEBI" id="CHEBI:33019"/>
        <dbReference type="ChEBI" id="CHEBI:58053"/>
        <dbReference type="ChEBI" id="CHEBI:61402"/>
        <dbReference type="EC" id="3.6.1.66"/>
    </reaction>
</comment>
<feature type="active site" description="Proton acceptor" evidence="10">
    <location>
        <position position="69"/>
    </location>
</feature>
<feature type="binding site" evidence="10">
    <location>
        <position position="69"/>
    </location>
    <ligand>
        <name>Mg(2+)</name>
        <dbReference type="ChEBI" id="CHEBI:18420"/>
    </ligand>
</feature>
<keyword evidence="6 10" id="KW-0460">Magnesium</keyword>
<dbReference type="GeneID" id="99985969"/>
<dbReference type="GO" id="GO:0005829">
    <property type="term" value="C:cytosol"/>
    <property type="evidence" value="ECO:0007669"/>
    <property type="project" value="TreeGrafter"/>
</dbReference>
<dbReference type="GO" id="GO:0035870">
    <property type="term" value="F:dITP diphosphatase activity"/>
    <property type="evidence" value="ECO:0007669"/>
    <property type="project" value="UniProtKB-UniRule"/>
</dbReference>
<dbReference type="FunFam" id="3.90.950.10:FF:000001">
    <property type="entry name" value="dITP/XTP pyrophosphatase"/>
    <property type="match status" value="1"/>
</dbReference>
<evidence type="ECO:0000256" key="6">
    <source>
        <dbReference type="ARBA" id="ARBA00022842"/>
    </source>
</evidence>
<comment type="catalytic activity">
    <reaction evidence="8 10">
        <text>dITP + H2O = dIMP + diphosphate + H(+)</text>
        <dbReference type="Rhea" id="RHEA:28342"/>
        <dbReference type="ChEBI" id="CHEBI:15377"/>
        <dbReference type="ChEBI" id="CHEBI:15378"/>
        <dbReference type="ChEBI" id="CHEBI:33019"/>
        <dbReference type="ChEBI" id="CHEBI:61194"/>
        <dbReference type="ChEBI" id="CHEBI:61382"/>
        <dbReference type="EC" id="3.6.1.66"/>
    </reaction>
</comment>
<dbReference type="GO" id="GO:0009117">
    <property type="term" value="P:nucleotide metabolic process"/>
    <property type="evidence" value="ECO:0007669"/>
    <property type="project" value="UniProtKB-KW"/>
</dbReference>
<feature type="binding site" evidence="10">
    <location>
        <begin position="8"/>
        <end position="13"/>
    </location>
    <ligand>
        <name>substrate</name>
    </ligand>
</feature>
<keyword evidence="4 10" id="KW-0547">Nucleotide-binding</keyword>
<dbReference type="InterPro" id="IPR020922">
    <property type="entry name" value="dITP/XTP_pyrophosphatase"/>
</dbReference>
<dbReference type="CDD" id="cd00515">
    <property type="entry name" value="HAM1"/>
    <property type="match status" value="1"/>
</dbReference>
<keyword evidence="3 10" id="KW-0479">Metal-binding</keyword>
<evidence type="ECO:0000256" key="4">
    <source>
        <dbReference type="ARBA" id="ARBA00022741"/>
    </source>
</evidence>
<evidence type="ECO:0000256" key="5">
    <source>
        <dbReference type="ARBA" id="ARBA00022801"/>
    </source>
</evidence>
<sequence length="192" mass="21473">MKKICFATNNAHKLEEVREIIGNRFEIVSLKEAGFDGELPETHETLEENSQEKAAYLFEKLQIPVFSDDSGLEIVALNGRPGVHSAHYAGDRDAQKNMAKVLDEMEGFTSRGAQFRAVITYVDGAKELQFEGVVPGTIAMEQYGEDGFGYDPIFFPEGADVTFAQMTAEQKNEISHRKRAVEKLAQFLNSYL</sequence>
<evidence type="ECO:0000256" key="1">
    <source>
        <dbReference type="ARBA" id="ARBA00008023"/>
    </source>
</evidence>
<dbReference type="PANTHER" id="PTHR11067">
    <property type="entry name" value="INOSINE TRIPHOSPHATE PYROPHOSPHATASE/HAM1 PROTEIN"/>
    <property type="match status" value="1"/>
</dbReference>